<evidence type="ECO:0000256" key="4">
    <source>
        <dbReference type="ARBA" id="ARBA00022723"/>
    </source>
</evidence>
<evidence type="ECO:0000256" key="5">
    <source>
        <dbReference type="ARBA" id="ARBA00022801"/>
    </source>
</evidence>
<keyword evidence="11" id="KW-1185">Reference proteome</keyword>
<dbReference type="PROSITE" id="PS52035">
    <property type="entry name" value="PEPTIDASE_M14"/>
    <property type="match status" value="1"/>
</dbReference>
<proteinExistence type="inferred from homology"/>
<reference evidence="11" key="1">
    <citation type="submission" date="2019-07" db="EMBL/GenBank/DDBJ databases">
        <title>Bacillus alkalisoli sp. nov. isolated from saline soil.</title>
        <authorList>
            <person name="Sun J.-Q."/>
            <person name="Xu L."/>
        </authorList>
    </citation>
    <scope>NUCLEOTIDE SEQUENCE [LARGE SCALE GENOMIC DNA]</scope>
    <source>
        <strain evidence="11">M4U3P1</strain>
    </source>
</reference>
<evidence type="ECO:0000259" key="9">
    <source>
        <dbReference type="PROSITE" id="PS52035"/>
    </source>
</evidence>
<evidence type="ECO:0000313" key="11">
    <source>
        <dbReference type="Proteomes" id="UP000318138"/>
    </source>
</evidence>
<evidence type="ECO:0000313" key="10">
    <source>
        <dbReference type="EMBL" id="QKS71635.1"/>
    </source>
</evidence>
<evidence type="ECO:0000256" key="3">
    <source>
        <dbReference type="ARBA" id="ARBA00022670"/>
    </source>
</evidence>
<dbReference type="EMBL" id="CP041372">
    <property type="protein sequence ID" value="QKS71635.1"/>
    <property type="molecule type" value="Genomic_DNA"/>
</dbReference>
<evidence type="ECO:0000256" key="2">
    <source>
        <dbReference type="ARBA" id="ARBA00005988"/>
    </source>
</evidence>
<dbReference type="SUPFAM" id="SSF53187">
    <property type="entry name" value="Zn-dependent exopeptidases"/>
    <property type="match status" value="1"/>
</dbReference>
<evidence type="ECO:0000256" key="1">
    <source>
        <dbReference type="ARBA" id="ARBA00001947"/>
    </source>
</evidence>
<dbReference type="Proteomes" id="UP000318138">
    <property type="component" value="Chromosome"/>
</dbReference>
<dbReference type="AlphaFoldDB" id="A0A859FHF1"/>
<dbReference type="InterPro" id="IPR034274">
    <property type="entry name" value="ENP1_M14_CPD"/>
</dbReference>
<evidence type="ECO:0000256" key="6">
    <source>
        <dbReference type="ARBA" id="ARBA00022833"/>
    </source>
</evidence>
<feature type="active site" description="Proton donor/acceptor" evidence="8">
    <location>
        <position position="248"/>
    </location>
</feature>
<dbReference type="GO" id="GO:0005615">
    <property type="term" value="C:extracellular space"/>
    <property type="evidence" value="ECO:0007669"/>
    <property type="project" value="TreeGrafter"/>
</dbReference>
<keyword evidence="4" id="KW-0479">Metal-binding</keyword>
<keyword evidence="5" id="KW-0378">Hydrolase</keyword>
<dbReference type="PANTHER" id="PTHR11705">
    <property type="entry name" value="PROTEASE FAMILY M14 CARBOXYPEPTIDASE A,B"/>
    <property type="match status" value="1"/>
</dbReference>
<keyword evidence="6" id="KW-0862">Zinc</keyword>
<dbReference type="SMART" id="SM00631">
    <property type="entry name" value="Zn_pept"/>
    <property type="match status" value="1"/>
</dbReference>
<evidence type="ECO:0000256" key="8">
    <source>
        <dbReference type="PROSITE-ProRule" id="PRU01379"/>
    </source>
</evidence>
<dbReference type="Pfam" id="PF00246">
    <property type="entry name" value="Peptidase_M14"/>
    <property type="match status" value="1"/>
</dbReference>
<dbReference type="RefSeq" id="WP_176009669.1">
    <property type="nucleotide sequence ID" value="NZ_CP041372.2"/>
</dbReference>
<dbReference type="InterPro" id="IPR057246">
    <property type="entry name" value="CARBOXYPEPT_ZN_1"/>
</dbReference>
<name>A0A859FHF1_9BACI</name>
<feature type="domain" description="Peptidase M14" evidence="9">
    <location>
        <begin position="1"/>
        <end position="279"/>
    </location>
</feature>
<dbReference type="Gene3D" id="3.40.630.10">
    <property type="entry name" value="Zn peptidases"/>
    <property type="match status" value="1"/>
</dbReference>
<keyword evidence="3" id="KW-0645">Protease</keyword>
<dbReference type="GO" id="GO:0008270">
    <property type="term" value="F:zinc ion binding"/>
    <property type="evidence" value="ECO:0007669"/>
    <property type="project" value="InterPro"/>
</dbReference>
<dbReference type="GO" id="GO:0006508">
    <property type="term" value="P:proteolysis"/>
    <property type="evidence" value="ECO:0007669"/>
    <property type="project" value="UniProtKB-KW"/>
</dbReference>
<protein>
    <submittedName>
        <fullName evidence="10">Succinylglutamate desuccinylase/aspartoacylase family protein</fullName>
    </submittedName>
</protein>
<dbReference type="KEGG" id="psua:FLK61_33665"/>
<sequence>MISPVNFDHQVLMSHVDDLIQAGFHRHIFGRSLLGRELVELELGDKGPLVHLNAGFHAHEAITTPVLVEAVLQLLPEMQIAPMRFSIVPMVNPDGIEIFLHGPPEQEPLHTMVAMLNYPHPTFDTWKANARGVDLNNQFPAKWHVEKKRKPPLPCPRDFPGYEPLTEPEALAMVDLAKQRLFDYVFAFHTQGREFYWGYEKEEPLESVKLALHLEALTGYKSVPYIDSFAGFKDWFIHTYKKPGFTVELGLGKNPLPVDDFEDLVNDTKAFIRGTISFISQRKEKRADNS</sequence>
<dbReference type="InterPro" id="IPR000834">
    <property type="entry name" value="Peptidase_M14"/>
</dbReference>
<organism evidence="10 11">
    <name type="scientific">Paenalkalicoccus suaedae</name>
    <dbReference type="NCBI Taxonomy" id="2592382"/>
    <lineage>
        <taxon>Bacteria</taxon>
        <taxon>Bacillati</taxon>
        <taxon>Bacillota</taxon>
        <taxon>Bacilli</taxon>
        <taxon>Bacillales</taxon>
        <taxon>Bacillaceae</taxon>
        <taxon>Paenalkalicoccus</taxon>
    </lineage>
</organism>
<dbReference type="PANTHER" id="PTHR11705:SF143">
    <property type="entry name" value="SLL0236 PROTEIN"/>
    <property type="match status" value="1"/>
</dbReference>
<accession>A0A859FHF1</accession>
<comment type="cofactor">
    <cofactor evidence="1">
        <name>Zn(2+)</name>
        <dbReference type="ChEBI" id="CHEBI:29105"/>
    </cofactor>
</comment>
<keyword evidence="7" id="KW-0482">Metalloprotease</keyword>
<dbReference type="PROSITE" id="PS00132">
    <property type="entry name" value="CARBOXYPEPT_ZN_1"/>
    <property type="match status" value="1"/>
</dbReference>
<gene>
    <name evidence="10" type="ORF">FLK61_33665</name>
</gene>
<dbReference type="CDD" id="cd06229">
    <property type="entry name" value="M14_Endopeptidase_I"/>
    <property type="match status" value="1"/>
</dbReference>
<evidence type="ECO:0000256" key="7">
    <source>
        <dbReference type="ARBA" id="ARBA00023049"/>
    </source>
</evidence>
<comment type="similarity">
    <text evidence="2 8">Belongs to the peptidase M14 family.</text>
</comment>
<dbReference type="GO" id="GO:0004181">
    <property type="term" value="F:metallocarboxypeptidase activity"/>
    <property type="evidence" value="ECO:0007669"/>
    <property type="project" value="InterPro"/>
</dbReference>
<dbReference type="PRINTS" id="PR00765">
    <property type="entry name" value="CRBOXYPTASEA"/>
</dbReference>